<reference evidence="6 7" key="1">
    <citation type="submission" date="2020-09" db="EMBL/GenBank/DDBJ databases">
        <title>Diversity and distribution of actinomycetes associated with coral in the coast of Hainan.</title>
        <authorList>
            <person name="Li F."/>
        </authorList>
    </citation>
    <scope>NUCLEOTIDE SEQUENCE [LARGE SCALE GENOMIC DNA]</scope>
    <source>
        <strain evidence="6 7">HNM0947</strain>
    </source>
</reference>
<feature type="transmembrane region" description="Helical" evidence="5">
    <location>
        <begin position="63"/>
        <end position="81"/>
    </location>
</feature>
<evidence type="ECO:0000313" key="6">
    <source>
        <dbReference type="EMBL" id="MBE3001690.1"/>
    </source>
</evidence>
<dbReference type="Proteomes" id="UP000806528">
    <property type="component" value="Unassembled WGS sequence"/>
</dbReference>
<dbReference type="Pfam" id="PF09685">
    <property type="entry name" value="MamF_MmsF"/>
    <property type="match status" value="1"/>
</dbReference>
<evidence type="ECO:0000256" key="2">
    <source>
        <dbReference type="ARBA" id="ARBA00022692"/>
    </source>
</evidence>
<gene>
    <name evidence="6" type="ORF">IDM40_23770</name>
</gene>
<proteinExistence type="predicted"/>
<comment type="caution">
    <text evidence="6">The sequence shown here is derived from an EMBL/GenBank/DDBJ whole genome shotgun (WGS) entry which is preliminary data.</text>
</comment>
<organism evidence="6 7">
    <name type="scientific">Nocardiopsis coralli</name>
    <dbReference type="NCBI Taxonomy" id="2772213"/>
    <lineage>
        <taxon>Bacteria</taxon>
        <taxon>Bacillati</taxon>
        <taxon>Actinomycetota</taxon>
        <taxon>Actinomycetes</taxon>
        <taxon>Streptosporangiales</taxon>
        <taxon>Nocardiopsidaceae</taxon>
        <taxon>Nocardiopsis</taxon>
    </lineage>
</organism>
<evidence type="ECO:0000256" key="3">
    <source>
        <dbReference type="ARBA" id="ARBA00022989"/>
    </source>
</evidence>
<keyword evidence="3 5" id="KW-1133">Transmembrane helix</keyword>
<evidence type="ECO:0000256" key="5">
    <source>
        <dbReference type="SAM" id="Phobius"/>
    </source>
</evidence>
<name>A0ABR9PCW9_9ACTN</name>
<keyword evidence="4 5" id="KW-0472">Membrane</keyword>
<sequence>MPPAGHPQGGPPVPYQDPYAQQGQGWGNPYAQQGQAWGDPYAQQQGMYGHGHPTHAECDSAKVVHIGGIFGVLVALIMYLMKKDESPYVRYHAAQALNFQLLMMIGYFISGLLFIVVIGIVLWVGLLVTSIVIQIKAAGAAGRGEWYRFPFNVSWVN</sequence>
<evidence type="ECO:0000256" key="1">
    <source>
        <dbReference type="ARBA" id="ARBA00004141"/>
    </source>
</evidence>
<keyword evidence="7" id="KW-1185">Reference proteome</keyword>
<dbReference type="InterPro" id="IPR019109">
    <property type="entry name" value="MamF_MmsF"/>
</dbReference>
<comment type="subcellular location">
    <subcellularLocation>
        <location evidence="1">Membrane</location>
        <topology evidence="1">Multi-pass membrane protein</topology>
    </subcellularLocation>
</comment>
<keyword evidence="2 5" id="KW-0812">Transmembrane</keyword>
<protein>
    <submittedName>
        <fullName evidence="6">DUF4870 domain-containing protein</fullName>
    </submittedName>
</protein>
<dbReference type="EMBL" id="JADBGI010000027">
    <property type="protein sequence ID" value="MBE3001690.1"/>
    <property type="molecule type" value="Genomic_DNA"/>
</dbReference>
<evidence type="ECO:0000313" key="7">
    <source>
        <dbReference type="Proteomes" id="UP000806528"/>
    </source>
</evidence>
<feature type="transmembrane region" description="Helical" evidence="5">
    <location>
        <begin position="101"/>
        <end position="126"/>
    </location>
</feature>
<evidence type="ECO:0000256" key="4">
    <source>
        <dbReference type="ARBA" id="ARBA00023136"/>
    </source>
</evidence>
<accession>A0ABR9PCW9</accession>